<keyword evidence="2" id="KW-1185">Reference proteome</keyword>
<accession>D8PDV9</accession>
<sequence>MKREKTIVSASVPVRFLRFTFHVSRLVVLSVLAAGCAIPQVPSRTVYEDPVNFVRLELDANVLPEWPPGHFTHPAQFSHDQVRRVLMGLTVQEHRASIQRWISGGSIRLPMFRDGEIAILVPQLVEALRLARENERVTYYLSQPQTSVKRIITSGGLYVRGTELHFILGNWQTVYGIPAYGMIYDRRYPMNPIVSKGFDLFFDLDQAMVIQSTSIWDWLLANSKDELVIDLARVFPGQPV</sequence>
<dbReference type="STRING" id="330214.NIDE1684"/>
<evidence type="ECO:0000313" key="2">
    <source>
        <dbReference type="Proteomes" id="UP000001660"/>
    </source>
</evidence>
<dbReference type="KEGG" id="nde:NIDE1684"/>
<protein>
    <submittedName>
        <fullName evidence="1">Uncharacterized protein</fullName>
    </submittedName>
</protein>
<gene>
    <name evidence="1" type="ORF">NIDE1684</name>
</gene>
<name>D8PDV9_9BACT</name>
<dbReference type="Proteomes" id="UP000001660">
    <property type="component" value="Chromosome"/>
</dbReference>
<dbReference type="AlphaFoldDB" id="D8PDV9"/>
<organism evidence="1 2">
    <name type="scientific">Nitrospira defluvii</name>
    <dbReference type="NCBI Taxonomy" id="330214"/>
    <lineage>
        <taxon>Bacteria</taxon>
        <taxon>Pseudomonadati</taxon>
        <taxon>Nitrospirota</taxon>
        <taxon>Nitrospiria</taxon>
        <taxon>Nitrospirales</taxon>
        <taxon>Nitrospiraceae</taxon>
        <taxon>Nitrospira</taxon>
    </lineage>
</organism>
<dbReference type="EMBL" id="FP929003">
    <property type="protein sequence ID" value="CBK41418.1"/>
    <property type="molecule type" value="Genomic_DNA"/>
</dbReference>
<proteinExistence type="predicted"/>
<reference evidence="1 2" key="1">
    <citation type="journal article" date="2010" name="Proc. Natl. Acad. Sci. U.S.A.">
        <title>A Nitrospira metagenome illuminates the physiology and evolution of globally important nitrite-oxidizing bacteria.</title>
        <authorList>
            <person name="Lucker S."/>
            <person name="Wagner M."/>
            <person name="Maixner F."/>
            <person name="Pelletier E."/>
            <person name="Koch H."/>
            <person name="Vacherie B."/>
            <person name="Rattei T."/>
            <person name="Sinninghe Damste J."/>
            <person name="Spieck E."/>
            <person name="Le Paslier D."/>
            <person name="Daims H."/>
        </authorList>
    </citation>
    <scope>NUCLEOTIDE SEQUENCE [LARGE SCALE GENOMIC DNA]</scope>
</reference>
<dbReference type="HOGENOM" id="CLU_1154755_0_0_0"/>
<evidence type="ECO:0000313" key="1">
    <source>
        <dbReference type="EMBL" id="CBK41418.1"/>
    </source>
</evidence>